<evidence type="ECO:0000256" key="1">
    <source>
        <dbReference type="ARBA" id="ARBA00023015"/>
    </source>
</evidence>
<evidence type="ECO:0000256" key="3">
    <source>
        <dbReference type="ARBA" id="ARBA00023163"/>
    </source>
</evidence>
<dbReference type="Gene3D" id="1.10.1740.10">
    <property type="match status" value="1"/>
</dbReference>
<keyword evidence="2" id="KW-0731">Sigma factor</keyword>
<evidence type="ECO:0000256" key="2">
    <source>
        <dbReference type="ARBA" id="ARBA00023082"/>
    </source>
</evidence>
<dbReference type="InterPro" id="IPR007627">
    <property type="entry name" value="RNA_pol_sigma70_r2"/>
</dbReference>
<dbReference type="Proteomes" id="UP000064249">
    <property type="component" value="Unassembled WGS sequence"/>
</dbReference>
<keyword evidence="1" id="KW-0805">Transcription regulation</keyword>
<dbReference type="GO" id="GO:0006352">
    <property type="term" value="P:DNA-templated transcription initiation"/>
    <property type="evidence" value="ECO:0007669"/>
    <property type="project" value="InterPro"/>
</dbReference>
<evidence type="ECO:0000313" key="6">
    <source>
        <dbReference type="Proteomes" id="UP000064249"/>
    </source>
</evidence>
<name>A0A117LGJ7_9CHLR</name>
<dbReference type="Pfam" id="PF04542">
    <property type="entry name" value="Sigma70_r2"/>
    <property type="match status" value="1"/>
</dbReference>
<dbReference type="PANTHER" id="PTHR43133:SF60">
    <property type="entry name" value="RNA POLYMERASE SIGMA FACTOR SIGV"/>
    <property type="match status" value="1"/>
</dbReference>
<protein>
    <submittedName>
        <fullName evidence="5">RNA polymerase sigma factor</fullName>
    </submittedName>
</protein>
<dbReference type="SUPFAM" id="SSF88946">
    <property type="entry name" value="Sigma2 domain of RNA polymerase sigma factors"/>
    <property type="match status" value="1"/>
</dbReference>
<gene>
    <name evidence="5" type="ORF">XD73_1173</name>
</gene>
<keyword evidence="3" id="KW-0804">Transcription</keyword>
<evidence type="ECO:0000313" key="5">
    <source>
        <dbReference type="EMBL" id="KUK45958.1"/>
    </source>
</evidence>
<reference evidence="5 6" key="1">
    <citation type="journal article" date="2015" name="MBio">
        <title>Genome-Resolved Metagenomic Analysis Reveals Roles for Candidate Phyla and Other Microbial Community Members in Biogeochemical Transformations in Oil Reservoirs.</title>
        <authorList>
            <person name="Hu P."/>
            <person name="Tom L."/>
            <person name="Singh A."/>
            <person name="Thomas B.C."/>
            <person name="Baker B.J."/>
            <person name="Piceno Y.M."/>
            <person name="Andersen G.L."/>
            <person name="Banfield J.F."/>
        </authorList>
    </citation>
    <scope>NUCLEOTIDE SEQUENCE [LARGE SCALE GENOMIC DNA]</scope>
    <source>
        <strain evidence="5">46_16</strain>
    </source>
</reference>
<sequence>MNENTETFELEALQKRDRAVFAQVMDQNSDRIYRLGLKMLGNVQDAEDILQETFIKAFNNIDQFEGRSKVFNLALQNCGQRISNVAAKA</sequence>
<dbReference type="InterPro" id="IPR039425">
    <property type="entry name" value="RNA_pol_sigma-70-like"/>
</dbReference>
<dbReference type="EMBL" id="LGFU01000105">
    <property type="protein sequence ID" value="KUK45958.1"/>
    <property type="molecule type" value="Genomic_DNA"/>
</dbReference>
<organism evidence="5 6">
    <name type="scientific">Anaerolinea thermophila</name>
    <dbReference type="NCBI Taxonomy" id="167964"/>
    <lineage>
        <taxon>Bacteria</taxon>
        <taxon>Bacillati</taxon>
        <taxon>Chloroflexota</taxon>
        <taxon>Anaerolineae</taxon>
        <taxon>Anaerolineales</taxon>
        <taxon>Anaerolineaceae</taxon>
        <taxon>Anaerolinea</taxon>
    </lineage>
</organism>
<dbReference type="PANTHER" id="PTHR43133">
    <property type="entry name" value="RNA POLYMERASE ECF-TYPE SIGMA FACTO"/>
    <property type="match status" value="1"/>
</dbReference>
<dbReference type="AlphaFoldDB" id="A0A117LGJ7"/>
<comment type="caution">
    <text evidence="5">The sequence shown here is derived from an EMBL/GenBank/DDBJ whole genome shotgun (WGS) entry which is preliminary data.</text>
</comment>
<dbReference type="GO" id="GO:0016987">
    <property type="term" value="F:sigma factor activity"/>
    <property type="evidence" value="ECO:0007669"/>
    <property type="project" value="UniProtKB-KW"/>
</dbReference>
<feature type="domain" description="RNA polymerase sigma-70 region 2" evidence="4">
    <location>
        <begin position="26"/>
        <end position="68"/>
    </location>
</feature>
<evidence type="ECO:0000259" key="4">
    <source>
        <dbReference type="Pfam" id="PF04542"/>
    </source>
</evidence>
<accession>A0A117LGJ7</accession>
<dbReference type="InterPro" id="IPR013325">
    <property type="entry name" value="RNA_pol_sigma_r2"/>
</dbReference>
<proteinExistence type="predicted"/>